<proteinExistence type="predicted"/>
<evidence type="ECO:0000256" key="1">
    <source>
        <dbReference type="SAM" id="MobiDB-lite"/>
    </source>
</evidence>
<accession>A0A6J4UV61</accession>
<evidence type="ECO:0000313" key="2">
    <source>
        <dbReference type="EMBL" id="CAA9560791.1"/>
    </source>
</evidence>
<gene>
    <name evidence="2" type="ORF">AVDCRST_MAG49-2544</name>
</gene>
<feature type="region of interest" description="Disordered" evidence="1">
    <location>
        <begin position="1"/>
        <end position="25"/>
    </location>
</feature>
<dbReference type="AlphaFoldDB" id="A0A6J4UV61"/>
<protein>
    <submittedName>
        <fullName evidence="2">Uncharacterized protein</fullName>
    </submittedName>
</protein>
<reference evidence="2" key="1">
    <citation type="submission" date="2020-02" db="EMBL/GenBank/DDBJ databases">
        <authorList>
            <person name="Meier V. D."/>
        </authorList>
    </citation>
    <scope>NUCLEOTIDE SEQUENCE</scope>
    <source>
        <strain evidence="2">AVDCRST_MAG49</strain>
    </source>
</reference>
<name>A0A6J4UV61_9BACT</name>
<dbReference type="EMBL" id="CADCWG010000163">
    <property type="protein sequence ID" value="CAA9560791.1"/>
    <property type="molecule type" value="Genomic_DNA"/>
</dbReference>
<feature type="compositionally biased region" description="Basic and acidic residues" evidence="1">
    <location>
        <begin position="1"/>
        <end position="17"/>
    </location>
</feature>
<sequence>MNTVRVSDRRMTTECRGPETTVSGPCRDDDCCPPGGDGTCC</sequence>
<organism evidence="2">
    <name type="scientific">uncultured Thermomicrobiales bacterium</name>
    <dbReference type="NCBI Taxonomy" id="1645740"/>
    <lineage>
        <taxon>Bacteria</taxon>
        <taxon>Pseudomonadati</taxon>
        <taxon>Thermomicrobiota</taxon>
        <taxon>Thermomicrobia</taxon>
        <taxon>Thermomicrobiales</taxon>
        <taxon>environmental samples</taxon>
    </lineage>
</organism>